<dbReference type="Pfam" id="PF14303">
    <property type="entry name" value="NAM-associated"/>
    <property type="match status" value="1"/>
</dbReference>
<evidence type="ECO:0000256" key="1">
    <source>
        <dbReference type="SAM" id="MobiDB-lite"/>
    </source>
</evidence>
<keyword evidence="7" id="KW-1185">Reference proteome</keyword>
<protein>
    <recommendedName>
        <fullName evidence="2">No apical meristem-associated C-terminal domain-containing protein</fullName>
    </recommendedName>
</protein>
<accession>A0A2N5T522</accession>
<evidence type="ECO:0000313" key="8">
    <source>
        <dbReference type="Proteomes" id="UP000235392"/>
    </source>
</evidence>
<sequence>MSKAKRKRQRPPPGPNATQQTSTEGKPAPKPLSILTPQECERLALNWLDGRRLSSVLPDFNKCENRSKMTANELGRQWSQLRSDTLKFSVAYNKVKAQSVSSGDGTSEEQLVDMAKQEFCRQTRAPFQYELAWLAVRDHPKWMATPELHKARSKPTTSPASSKTPAEEKLGSRTPPKLTQVECRQLALTWLDGHRFSHLLPQFNKHKTRANLEAGDLERKWSHLCDNVRRFSVMYNELKARSLSSGEDTPEKQLVVKVKHHFLGQTGLRFQYKSAWAVLRDHPKWMMTMRCDETKSEPHRQPMESPPSKNTSHELAPSRSSEDSSATRSEHKSNIPSTRSKSKIQSADVKLNVVKHTSSALISTSEPCDTLAEPNQTTMNPPSTGSATSKAKPPDLKPSSYKRAFDEVGYEPSDHARLATGGKRMKEMDVGETPGSTVADTAPAEPEDIDWLQLEVRRLEAKMEYERLEMDIMEKDLSMCTDKYEKEFYSYKKQKILARLKAPQQPDQSGGTPLKKSR</sequence>
<evidence type="ECO:0000313" key="5">
    <source>
        <dbReference type="EMBL" id="PLW36823.1"/>
    </source>
</evidence>
<dbReference type="EMBL" id="PGCJ01000904">
    <property type="protein sequence ID" value="PLW15120.1"/>
    <property type="molecule type" value="Genomic_DNA"/>
</dbReference>
<dbReference type="PANTHER" id="PTHR45023:SF4">
    <property type="entry name" value="GLYCINE-RICH PROTEIN-RELATED"/>
    <property type="match status" value="1"/>
</dbReference>
<dbReference type="EMBL" id="PGCI01000696">
    <property type="protein sequence ID" value="PLW20565.1"/>
    <property type="molecule type" value="Genomic_DNA"/>
</dbReference>
<feature type="region of interest" description="Disordered" evidence="1">
    <location>
        <begin position="359"/>
        <end position="398"/>
    </location>
</feature>
<feature type="compositionally biased region" description="Basic and acidic residues" evidence="1">
    <location>
        <begin position="293"/>
        <end position="302"/>
    </location>
</feature>
<gene>
    <name evidence="3" type="ORF">PCANC_13290</name>
    <name evidence="5" type="ORF">PCANC_13955</name>
    <name evidence="6" type="ORF">PCASD_02600</name>
    <name evidence="4" type="ORF">PCASD_16911</name>
</gene>
<feature type="region of interest" description="Disordered" evidence="1">
    <location>
        <begin position="414"/>
        <end position="445"/>
    </location>
</feature>
<dbReference type="Proteomes" id="UP000235388">
    <property type="component" value="Unassembled WGS sequence"/>
</dbReference>
<dbReference type="OrthoDB" id="2505239at2759"/>
<evidence type="ECO:0000313" key="6">
    <source>
        <dbReference type="EMBL" id="PLW47325.1"/>
    </source>
</evidence>
<feature type="domain" description="No apical meristem-associated C-terminal" evidence="2">
    <location>
        <begin position="270"/>
        <end position="342"/>
    </location>
</feature>
<evidence type="ECO:0000313" key="7">
    <source>
        <dbReference type="Proteomes" id="UP000235388"/>
    </source>
</evidence>
<organism evidence="4 8">
    <name type="scientific">Puccinia coronata f. sp. avenae</name>
    <dbReference type="NCBI Taxonomy" id="200324"/>
    <lineage>
        <taxon>Eukaryota</taxon>
        <taxon>Fungi</taxon>
        <taxon>Dikarya</taxon>
        <taxon>Basidiomycota</taxon>
        <taxon>Pucciniomycotina</taxon>
        <taxon>Pucciniomycetes</taxon>
        <taxon>Pucciniales</taxon>
        <taxon>Pucciniaceae</taxon>
        <taxon>Puccinia</taxon>
    </lineage>
</organism>
<comment type="caution">
    <text evidence="4">The sequence shown here is derived from an EMBL/GenBank/DDBJ whole genome shotgun (WGS) entry which is preliminary data.</text>
</comment>
<reference evidence="7 8" key="1">
    <citation type="submission" date="2017-11" db="EMBL/GenBank/DDBJ databases">
        <title>De novo assembly and phasing of dikaryotic genomes from two isolates of Puccinia coronata f. sp. avenae, the causal agent of oat crown rust.</title>
        <authorList>
            <person name="Miller M.E."/>
            <person name="Zhang Y."/>
            <person name="Omidvar V."/>
            <person name="Sperschneider J."/>
            <person name="Schwessinger B."/>
            <person name="Raley C."/>
            <person name="Palmer J.M."/>
            <person name="Garnica D."/>
            <person name="Upadhyaya N."/>
            <person name="Rathjen J."/>
            <person name="Taylor J.M."/>
            <person name="Park R.F."/>
            <person name="Dodds P.N."/>
            <person name="Hirsch C.D."/>
            <person name="Kianian S.F."/>
            <person name="Figueroa M."/>
        </authorList>
    </citation>
    <scope>NUCLEOTIDE SEQUENCE [LARGE SCALE GENOMIC DNA]</scope>
    <source>
        <strain evidence="3">12NC29</strain>
        <strain evidence="4">12SD80</strain>
    </source>
</reference>
<feature type="region of interest" description="Disordered" evidence="1">
    <location>
        <begin position="293"/>
        <end position="346"/>
    </location>
</feature>
<evidence type="ECO:0000313" key="3">
    <source>
        <dbReference type="EMBL" id="PLW15120.1"/>
    </source>
</evidence>
<dbReference type="EMBL" id="PGCJ01000233">
    <property type="protein sequence ID" value="PLW36823.1"/>
    <property type="molecule type" value="Genomic_DNA"/>
</dbReference>
<evidence type="ECO:0000259" key="2">
    <source>
        <dbReference type="Pfam" id="PF14303"/>
    </source>
</evidence>
<evidence type="ECO:0000313" key="4">
    <source>
        <dbReference type="EMBL" id="PLW20565.1"/>
    </source>
</evidence>
<feature type="compositionally biased region" description="Low complexity" evidence="1">
    <location>
        <begin position="154"/>
        <end position="164"/>
    </location>
</feature>
<dbReference type="InterPro" id="IPR029466">
    <property type="entry name" value="NAM-associated_C"/>
</dbReference>
<proteinExistence type="predicted"/>
<dbReference type="Proteomes" id="UP000235392">
    <property type="component" value="Unassembled WGS sequence"/>
</dbReference>
<feature type="compositionally biased region" description="Polar residues" evidence="1">
    <location>
        <begin position="334"/>
        <end position="345"/>
    </location>
</feature>
<dbReference type="AlphaFoldDB" id="A0A2N5T522"/>
<feature type="region of interest" description="Disordered" evidence="1">
    <location>
        <begin position="145"/>
        <end position="175"/>
    </location>
</feature>
<dbReference type="EMBL" id="PGCI01000032">
    <property type="protein sequence ID" value="PLW47325.1"/>
    <property type="molecule type" value="Genomic_DNA"/>
</dbReference>
<feature type="region of interest" description="Disordered" evidence="1">
    <location>
        <begin position="499"/>
        <end position="518"/>
    </location>
</feature>
<feature type="region of interest" description="Disordered" evidence="1">
    <location>
        <begin position="1"/>
        <end position="34"/>
    </location>
</feature>
<dbReference type="PANTHER" id="PTHR45023">
    <property type="match status" value="1"/>
</dbReference>
<feature type="compositionally biased region" description="Polar residues" evidence="1">
    <location>
        <begin position="359"/>
        <end position="389"/>
    </location>
</feature>
<feature type="compositionally biased region" description="Basic residues" evidence="1">
    <location>
        <begin position="1"/>
        <end position="10"/>
    </location>
</feature>
<name>A0A2N5T522_9BASI</name>